<feature type="transmembrane region" description="Helical" evidence="10">
    <location>
        <begin position="29"/>
        <end position="49"/>
    </location>
</feature>
<feature type="domain" description="Membrane insertase YidC/Oxa/ALB C-terminal" evidence="11">
    <location>
        <begin position="29"/>
        <end position="219"/>
    </location>
</feature>
<sequence>MLGIFLAPKWLVDAAVKLLDLIYGFVGNYGIAIIVTTFLVRLLLLPLTLKQEKSMKRMREIQPMLEAIKEKYKDDKQMQNQKTMELYQQEKVNPAGGCLPLLIQLPVFVALYHAFTTNALPENATFLWFNLSKPDALFTLQGFSINILPLLTTVLTFIQQKLMQAKTQGSNDPMAGSMQTMMYTMPILMLLIFYKMPSGLNLYYFVNTLLSVLQQVYVMNRRDM</sequence>
<dbReference type="HOGENOM" id="CLU_036138_4_2_0"/>
<dbReference type="RefSeq" id="WP_012858149.1">
    <property type="nucleotide sequence ID" value="NC_013515.1"/>
</dbReference>
<dbReference type="eggNOG" id="COG0706">
    <property type="taxonomic scope" value="Bacteria"/>
</dbReference>
<dbReference type="AlphaFoldDB" id="D1AWB5"/>
<accession>D1AWB5</accession>
<feature type="transmembrane region" description="Helical" evidence="10">
    <location>
        <begin position="92"/>
        <end position="116"/>
    </location>
</feature>
<evidence type="ECO:0000256" key="5">
    <source>
        <dbReference type="ARBA" id="ARBA00022927"/>
    </source>
</evidence>
<keyword evidence="4 9" id="KW-0812">Transmembrane</keyword>
<keyword evidence="3" id="KW-1003">Cell membrane</keyword>
<dbReference type="GO" id="GO:0015031">
    <property type="term" value="P:protein transport"/>
    <property type="evidence" value="ECO:0007669"/>
    <property type="project" value="UniProtKB-KW"/>
</dbReference>
<comment type="similarity">
    <text evidence="9">Belongs to the OXA1/ALB3/YidC family.</text>
</comment>
<organism evidence="12 13">
    <name type="scientific">Streptobacillus moniliformis (strain ATCC 14647 / DSM 12112 / NCTC 10651 / 9901)</name>
    <dbReference type="NCBI Taxonomy" id="519441"/>
    <lineage>
        <taxon>Bacteria</taxon>
        <taxon>Fusobacteriati</taxon>
        <taxon>Fusobacteriota</taxon>
        <taxon>Fusobacteriia</taxon>
        <taxon>Fusobacteriales</taxon>
        <taxon>Leptotrichiaceae</taxon>
        <taxon>Streptobacillus</taxon>
    </lineage>
</organism>
<dbReference type="InterPro" id="IPR001708">
    <property type="entry name" value="YidC/ALB3/OXA1/COX18"/>
</dbReference>
<gene>
    <name evidence="12" type="ordered locus">Smon_0095</name>
</gene>
<dbReference type="InterPro" id="IPR028055">
    <property type="entry name" value="YidC/Oxa/ALB_C"/>
</dbReference>
<evidence type="ECO:0000256" key="6">
    <source>
        <dbReference type="ARBA" id="ARBA00022989"/>
    </source>
</evidence>
<proteinExistence type="inferred from homology"/>
<evidence type="ECO:0000256" key="4">
    <source>
        <dbReference type="ARBA" id="ARBA00022692"/>
    </source>
</evidence>
<keyword evidence="13" id="KW-1185">Reference proteome</keyword>
<evidence type="ECO:0000259" key="11">
    <source>
        <dbReference type="Pfam" id="PF02096"/>
    </source>
</evidence>
<dbReference type="GO" id="GO:0032977">
    <property type="term" value="F:membrane insertase activity"/>
    <property type="evidence" value="ECO:0007669"/>
    <property type="project" value="InterPro"/>
</dbReference>
<evidence type="ECO:0000256" key="7">
    <source>
        <dbReference type="ARBA" id="ARBA00023136"/>
    </source>
</evidence>
<protein>
    <submittedName>
        <fullName evidence="12">60 kDa inner membrane insertion protein</fullName>
    </submittedName>
</protein>
<evidence type="ECO:0000256" key="9">
    <source>
        <dbReference type="RuleBase" id="RU003945"/>
    </source>
</evidence>
<feature type="transmembrane region" description="Helical" evidence="10">
    <location>
        <begin position="136"/>
        <end position="158"/>
    </location>
</feature>
<keyword evidence="8" id="KW-0143">Chaperone</keyword>
<dbReference type="PRINTS" id="PR01900">
    <property type="entry name" value="YIDCPROTEIN"/>
</dbReference>
<dbReference type="CDD" id="cd20070">
    <property type="entry name" value="5TM_YidC_Alb3"/>
    <property type="match status" value="1"/>
</dbReference>
<evidence type="ECO:0000313" key="12">
    <source>
        <dbReference type="EMBL" id="ACZ00591.1"/>
    </source>
</evidence>
<dbReference type="Proteomes" id="UP000002072">
    <property type="component" value="Chromosome"/>
</dbReference>
<evidence type="ECO:0000313" key="13">
    <source>
        <dbReference type="Proteomes" id="UP000002072"/>
    </source>
</evidence>
<name>D1AWB5_STRM9</name>
<dbReference type="PANTHER" id="PTHR12428">
    <property type="entry name" value="OXA1"/>
    <property type="match status" value="1"/>
</dbReference>
<dbReference type="PANTHER" id="PTHR12428:SF65">
    <property type="entry name" value="CYTOCHROME C OXIDASE ASSEMBLY PROTEIN COX18, MITOCHONDRIAL"/>
    <property type="match status" value="1"/>
</dbReference>
<dbReference type="EMBL" id="CP001779">
    <property type="protein sequence ID" value="ACZ00591.1"/>
    <property type="molecule type" value="Genomic_DNA"/>
</dbReference>
<dbReference type="GO" id="GO:0005886">
    <property type="term" value="C:plasma membrane"/>
    <property type="evidence" value="ECO:0007669"/>
    <property type="project" value="UniProtKB-SubCell"/>
</dbReference>
<evidence type="ECO:0000256" key="3">
    <source>
        <dbReference type="ARBA" id="ARBA00022475"/>
    </source>
</evidence>
<comment type="subcellular location">
    <subcellularLocation>
        <location evidence="1">Cell membrane</location>
        <topology evidence="1">Multi-pass membrane protein</topology>
    </subcellularLocation>
    <subcellularLocation>
        <location evidence="9">Membrane</location>
        <topology evidence="9">Multi-pass membrane protein</topology>
    </subcellularLocation>
</comment>
<reference evidence="12 13" key="1">
    <citation type="journal article" date="2009" name="Stand. Genomic Sci.">
        <title>Complete genome sequence of Streptobacillus moniliformis type strain (9901T).</title>
        <authorList>
            <person name="Nolan M."/>
            <person name="Gronow S."/>
            <person name="Lapidus A."/>
            <person name="Ivanova N."/>
            <person name="Copeland A."/>
            <person name="Lucas S."/>
            <person name="Del Rio T.G."/>
            <person name="Chen F."/>
            <person name="Tice H."/>
            <person name="Pitluck S."/>
            <person name="Cheng J.F."/>
            <person name="Sims D."/>
            <person name="Meincke L."/>
            <person name="Bruce D."/>
            <person name="Goodwin L."/>
            <person name="Brettin T."/>
            <person name="Han C."/>
            <person name="Detter J.C."/>
            <person name="Ovchinikova G."/>
            <person name="Pati A."/>
            <person name="Mavromatis K."/>
            <person name="Mikhailova N."/>
            <person name="Chen A."/>
            <person name="Palaniappan K."/>
            <person name="Land M."/>
            <person name="Hauser L."/>
            <person name="Chang Y.J."/>
            <person name="Jeffries C.D."/>
            <person name="Rohde M."/>
            <person name="Sproer C."/>
            <person name="Goker M."/>
            <person name="Bristow J."/>
            <person name="Eisen J.A."/>
            <person name="Markowitz V."/>
            <person name="Hugenholtz P."/>
            <person name="Kyrpides N.C."/>
            <person name="Klenk H.P."/>
            <person name="Chain P."/>
        </authorList>
    </citation>
    <scope>NUCLEOTIDE SEQUENCE [LARGE SCALE GENOMIC DNA]</scope>
    <source>
        <strain evidence="13">ATCC 14647 / DSM 12112 / NCTC 10651 / 9901</strain>
    </source>
</reference>
<evidence type="ECO:0000256" key="8">
    <source>
        <dbReference type="ARBA" id="ARBA00023186"/>
    </source>
</evidence>
<dbReference type="GeneID" id="29672827"/>
<dbReference type="Pfam" id="PF02096">
    <property type="entry name" value="60KD_IMP"/>
    <property type="match status" value="1"/>
</dbReference>
<keyword evidence="7 10" id="KW-0472">Membrane</keyword>
<dbReference type="STRING" id="519441.Smon_0095"/>
<evidence type="ECO:0000256" key="10">
    <source>
        <dbReference type="SAM" id="Phobius"/>
    </source>
</evidence>
<dbReference type="OrthoDB" id="9780552at2"/>
<evidence type="ECO:0000256" key="2">
    <source>
        <dbReference type="ARBA" id="ARBA00022448"/>
    </source>
</evidence>
<dbReference type="GO" id="GO:0051205">
    <property type="term" value="P:protein insertion into membrane"/>
    <property type="evidence" value="ECO:0007669"/>
    <property type="project" value="TreeGrafter"/>
</dbReference>
<dbReference type="KEGG" id="smf:Smon_0095"/>
<keyword evidence="6 10" id="KW-1133">Transmembrane helix</keyword>
<evidence type="ECO:0000256" key="1">
    <source>
        <dbReference type="ARBA" id="ARBA00004651"/>
    </source>
</evidence>
<dbReference type="NCBIfam" id="TIGR03592">
    <property type="entry name" value="yidC_oxa1_cterm"/>
    <property type="match status" value="1"/>
</dbReference>
<keyword evidence="2" id="KW-0813">Transport</keyword>
<dbReference type="InterPro" id="IPR047196">
    <property type="entry name" value="YidC_ALB_C"/>
</dbReference>
<keyword evidence="5" id="KW-0653">Protein transport</keyword>